<dbReference type="Pfam" id="PF03443">
    <property type="entry name" value="AA9"/>
    <property type="match status" value="1"/>
</dbReference>
<dbReference type="GO" id="GO:0046872">
    <property type="term" value="F:metal ion binding"/>
    <property type="evidence" value="ECO:0007669"/>
    <property type="project" value="UniProtKB-KW"/>
</dbReference>
<dbReference type="AlphaFoldDB" id="A0AA39WLS8"/>
<keyword evidence="10" id="KW-1015">Disulfide bond</keyword>
<dbReference type="GO" id="GO:0030245">
    <property type="term" value="P:cellulose catabolic process"/>
    <property type="evidence" value="ECO:0007669"/>
    <property type="project" value="UniProtKB-KW"/>
</dbReference>
<evidence type="ECO:0000256" key="11">
    <source>
        <dbReference type="ARBA" id="ARBA00023277"/>
    </source>
</evidence>
<protein>
    <recommendedName>
        <fullName evidence="15">lytic cellulose monooxygenase (C4-dehydrogenating)</fullName>
        <ecNumber evidence="15">1.14.99.56</ecNumber>
    </recommendedName>
</protein>
<dbReference type="CDD" id="cd21175">
    <property type="entry name" value="LPMO_AA9"/>
    <property type="match status" value="1"/>
</dbReference>
<evidence type="ECO:0000313" key="19">
    <source>
        <dbReference type="Proteomes" id="UP001175000"/>
    </source>
</evidence>
<evidence type="ECO:0000313" key="18">
    <source>
        <dbReference type="EMBL" id="KAK0617755.1"/>
    </source>
</evidence>
<dbReference type="Gene3D" id="2.70.50.70">
    <property type="match status" value="1"/>
</dbReference>
<keyword evidence="18" id="KW-0378">Hydrolase</keyword>
<keyword evidence="3" id="KW-0964">Secreted</keyword>
<reference evidence="18" key="1">
    <citation type="submission" date="2023-06" db="EMBL/GenBank/DDBJ databases">
        <title>Genome-scale phylogeny and comparative genomics of the fungal order Sordariales.</title>
        <authorList>
            <consortium name="Lawrence Berkeley National Laboratory"/>
            <person name="Hensen N."/>
            <person name="Bonometti L."/>
            <person name="Westerberg I."/>
            <person name="Brannstrom I.O."/>
            <person name="Guillou S."/>
            <person name="Cros-Aarteil S."/>
            <person name="Calhoun S."/>
            <person name="Haridas S."/>
            <person name="Kuo A."/>
            <person name="Mondo S."/>
            <person name="Pangilinan J."/>
            <person name="Riley R."/>
            <person name="Labutti K."/>
            <person name="Andreopoulos B."/>
            <person name="Lipzen A."/>
            <person name="Chen C."/>
            <person name="Yanf M."/>
            <person name="Daum C."/>
            <person name="Ng V."/>
            <person name="Clum A."/>
            <person name="Steindorff A."/>
            <person name="Ohm R."/>
            <person name="Martin F."/>
            <person name="Silar P."/>
            <person name="Natvig D."/>
            <person name="Lalanne C."/>
            <person name="Gautier V."/>
            <person name="Ament-Velasquez S.L."/>
            <person name="Kruys A."/>
            <person name="Hutchinson M.I."/>
            <person name="Powell A.J."/>
            <person name="Barry K."/>
            <person name="Miller A.N."/>
            <person name="Grigoriev I.V."/>
            <person name="Debuchy R."/>
            <person name="Gladieux P."/>
            <person name="Thoren M.H."/>
            <person name="Johannesson H."/>
        </authorList>
    </citation>
    <scope>NUCLEOTIDE SEQUENCE</scope>
    <source>
        <strain evidence="18">CBS 606.72</strain>
    </source>
</reference>
<evidence type="ECO:0000259" key="17">
    <source>
        <dbReference type="Pfam" id="PF03443"/>
    </source>
</evidence>
<proteinExistence type="inferred from homology"/>
<comment type="subcellular location">
    <subcellularLocation>
        <location evidence="2">Secreted</location>
    </subcellularLocation>
</comment>
<evidence type="ECO:0000256" key="2">
    <source>
        <dbReference type="ARBA" id="ARBA00004613"/>
    </source>
</evidence>
<evidence type="ECO:0000256" key="5">
    <source>
        <dbReference type="ARBA" id="ARBA00022729"/>
    </source>
</evidence>
<keyword evidence="19" id="KW-1185">Reference proteome</keyword>
<dbReference type="PANTHER" id="PTHR33353:SF10">
    <property type="entry name" value="ENDO-BETA-1,4-GLUCANASE D"/>
    <property type="match status" value="1"/>
</dbReference>
<keyword evidence="11" id="KW-0119">Carbohydrate metabolism</keyword>
<evidence type="ECO:0000256" key="12">
    <source>
        <dbReference type="ARBA" id="ARBA00023326"/>
    </source>
</evidence>
<dbReference type="GO" id="GO:0016787">
    <property type="term" value="F:hydrolase activity"/>
    <property type="evidence" value="ECO:0007669"/>
    <property type="project" value="UniProtKB-KW"/>
</dbReference>
<dbReference type="GO" id="GO:0005576">
    <property type="term" value="C:extracellular region"/>
    <property type="evidence" value="ECO:0007669"/>
    <property type="project" value="UniProtKB-SubCell"/>
</dbReference>
<evidence type="ECO:0000256" key="4">
    <source>
        <dbReference type="ARBA" id="ARBA00022723"/>
    </source>
</evidence>
<evidence type="ECO:0000256" key="13">
    <source>
        <dbReference type="ARBA" id="ARBA00044502"/>
    </source>
</evidence>
<feature type="signal peptide" evidence="16">
    <location>
        <begin position="1"/>
        <end position="18"/>
    </location>
</feature>
<comment type="cofactor">
    <cofactor evidence="1">
        <name>Cu(2+)</name>
        <dbReference type="ChEBI" id="CHEBI:29036"/>
    </cofactor>
</comment>
<evidence type="ECO:0000256" key="16">
    <source>
        <dbReference type="SAM" id="SignalP"/>
    </source>
</evidence>
<evidence type="ECO:0000256" key="1">
    <source>
        <dbReference type="ARBA" id="ARBA00001973"/>
    </source>
</evidence>
<comment type="similarity">
    <text evidence="13">Belongs to the polysaccharide monooxygenase AA9 family.</text>
</comment>
<dbReference type="EC" id="1.14.99.56" evidence="15"/>
<dbReference type="InterPro" id="IPR005103">
    <property type="entry name" value="AA9_LPMO"/>
</dbReference>
<accession>A0AA39WLS8</accession>
<keyword evidence="6" id="KW-0136">Cellulose degradation</keyword>
<evidence type="ECO:0000256" key="6">
    <source>
        <dbReference type="ARBA" id="ARBA00023001"/>
    </source>
</evidence>
<name>A0AA39WLS8_9PEZI</name>
<keyword evidence="8" id="KW-0186">Copper</keyword>
<dbReference type="EMBL" id="JAULSU010000005">
    <property type="protein sequence ID" value="KAK0617755.1"/>
    <property type="molecule type" value="Genomic_DNA"/>
</dbReference>
<dbReference type="GO" id="GO:0004497">
    <property type="term" value="F:monooxygenase activity"/>
    <property type="evidence" value="ECO:0007669"/>
    <property type="project" value="UniProtKB-KW"/>
</dbReference>
<dbReference type="InterPro" id="IPR049892">
    <property type="entry name" value="AA9"/>
</dbReference>
<feature type="chain" id="PRO_5041265204" description="lytic cellulose monooxygenase (C4-dehydrogenating)" evidence="16">
    <location>
        <begin position="19"/>
        <end position="236"/>
    </location>
</feature>
<evidence type="ECO:0000256" key="7">
    <source>
        <dbReference type="ARBA" id="ARBA00023002"/>
    </source>
</evidence>
<evidence type="ECO:0000256" key="10">
    <source>
        <dbReference type="ARBA" id="ARBA00023157"/>
    </source>
</evidence>
<keyword evidence="4" id="KW-0479">Metal-binding</keyword>
<dbReference type="Proteomes" id="UP001175000">
    <property type="component" value="Unassembled WGS sequence"/>
</dbReference>
<keyword evidence="12" id="KW-0624">Polysaccharide degradation</keyword>
<evidence type="ECO:0000256" key="14">
    <source>
        <dbReference type="ARBA" id="ARBA00045077"/>
    </source>
</evidence>
<gene>
    <name evidence="18" type="ORF">B0T14DRAFT_556867</name>
</gene>
<feature type="domain" description="Auxiliary Activity family 9 catalytic" evidence="17">
    <location>
        <begin position="19"/>
        <end position="219"/>
    </location>
</feature>
<evidence type="ECO:0000256" key="3">
    <source>
        <dbReference type="ARBA" id="ARBA00022525"/>
    </source>
</evidence>
<keyword evidence="5 16" id="KW-0732">Signal</keyword>
<comment type="catalytic activity">
    <reaction evidence="14">
        <text>[(1-&gt;4)-beta-D-glucosyl]n+m + reduced acceptor + O2 = 4-dehydro-beta-D-glucosyl-[(1-&gt;4)-beta-D-glucosyl]n-1 + [(1-&gt;4)-beta-D-glucosyl]m + acceptor + H2O.</text>
        <dbReference type="EC" id="1.14.99.56"/>
    </reaction>
</comment>
<comment type="caution">
    <text evidence="18">The sequence shown here is derived from an EMBL/GenBank/DDBJ whole genome shotgun (WGS) entry which is preliminary data.</text>
</comment>
<evidence type="ECO:0000256" key="15">
    <source>
        <dbReference type="ARBA" id="ARBA00047174"/>
    </source>
</evidence>
<keyword evidence="9" id="KW-0503">Monooxygenase</keyword>
<keyword evidence="7" id="KW-0560">Oxidoreductase</keyword>
<organism evidence="18 19">
    <name type="scientific">Immersiella caudata</name>
    <dbReference type="NCBI Taxonomy" id="314043"/>
    <lineage>
        <taxon>Eukaryota</taxon>
        <taxon>Fungi</taxon>
        <taxon>Dikarya</taxon>
        <taxon>Ascomycota</taxon>
        <taxon>Pezizomycotina</taxon>
        <taxon>Sordariomycetes</taxon>
        <taxon>Sordariomycetidae</taxon>
        <taxon>Sordariales</taxon>
        <taxon>Lasiosphaeriaceae</taxon>
        <taxon>Immersiella</taxon>
    </lineage>
</organism>
<evidence type="ECO:0000256" key="8">
    <source>
        <dbReference type="ARBA" id="ARBA00023008"/>
    </source>
</evidence>
<dbReference type="PANTHER" id="PTHR33353">
    <property type="entry name" value="PUTATIVE (AFU_ORTHOLOGUE AFUA_1G12560)-RELATED"/>
    <property type="match status" value="1"/>
</dbReference>
<evidence type="ECO:0000256" key="9">
    <source>
        <dbReference type="ARBA" id="ARBA00023033"/>
    </source>
</evidence>
<sequence>MKFSPAALLLAAVAVTEAHYKFPRMIVNGKPESADWLAVRKTKVTNSRDNGGVSDVNSADIRCFGGSPGKATVTVAAGDILGFVASASVMHFGPCQFYMARVPDDKDINMWEATGNVWFKAGSLSATQSGGALAGNAVTWPAYQKTQVSFKVPTNIPSGNYLVRVESIALHLAQNPGGAQFYISCGQVKVTGGGNGTPGPLVAFPGAYKANDLGLLWRNSPPQTSYTAPGPEVWVG</sequence>